<accession>A0A3P3YP59</accession>
<evidence type="ECO:0008006" key="5">
    <source>
        <dbReference type="Google" id="ProtNLM"/>
    </source>
</evidence>
<proteinExistence type="predicted"/>
<keyword evidence="3" id="KW-0496">Mitochondrion</keyword>
<feature type="chain" id="PRO_5018109892" description="Cathepsin propeptide inhibitor domain-containing protein" evidence="2">
    <location>
        <begin position="17"/>
        <end position="176"/>
    </location>
</feature>
<reference evidence="3 4" key="1">
    <citation type="submission" date="2018-03" db="EMBL/GenBank/DDBJ databases">
        <authorList>
            <person name="Fogelqvist J."/>
        </authorList>
    </citation>
    <scope>NUCLEOTIDE SEQUENCE [LARGE SCALE GENOMIC DNA]</scope>
</reference>
<dbReference type="Proteomes" id="UP000290189">
    <property type="component" value="Unassembled WGS sequence"/>
</dbReference>
<evidence type="ECO:0000256" key="2">
    <source>
        <dbReference type="SAM" id="SignalP"/>
    </source>
</evidence>
<evidence type="ECO:0000313" key="4">
    <source>
        <dbReference type="Proteomes" id="UP000290189"/>
    </source>
</evidence>
<sequence length="176" mass="19416">MGSLQLLLCIVVSALAVVLSASAGDPGEITATPECMVMLARLKHWYAEETGSWVGWAKSWAKRTDAEVAFRNSRYDRRCNPGNQMLALIKRGPGSDAERAFLEKLGKVYERDQKERDAEDAADPDNKERRQKADRAFLRTVPHVTRVVTTADARRHCAPCLLLLPAISAALAIVAL</sequence>
<dbReference type="EMBL" id="OVEO01000020">
    <property type="protein sequence ID" value="SPR02017.1"/>
    <property type="molecule type" value="Genomic_DNA"/>
</dbReference>
<feature type="region of interest" description="Disordered" evidence="1">
    <location>
        <begin position="112"/>
        <end position="134"/>
    </location>
</feature>
<evidence type="ECO:0000313" key="3">
    <source>
        <dbReference type="EMBL" id="SPR02017.1"/>
    </source>
</evidence>
<organism evidence="3 4">
    <name type="scientific">Plasmodiophora brassicae</name>
    <name type="common">Clubroot disease agent</name>
    <dbReference type="NCBI Taxonomy" id="37360"/>
    <lineage>
        <taxon>Eukaryota</taxon>
        <taxon>Sar</taxon>
        <taxon>Rhizaria</taxon>
        <taxon>Endomyxa</taxon>
        <taxon>Phytomyxea</taxon>
        <taxon>Plasmodiophorida</taxon>
        <taxon>Plasmodiophoridae</taxon>
        <taxon>Plasmodiophora</taxon>
    </lineage>
</organism>
<keyword evidence="2" id="KW-0732">Signal</keyword>
<gene>
    <name evidence="3" type="ORF">PLBR_LOCUS9232</name>
</gene>
<feature type="signal peptide" evidence="2">
    <location>
        <begin position="1"/>
        <end position="16"/>
    </location>
</feature>
<name>A0A3P3YP59_PLABS</name>
<geneLocation type="mitochondrion" evidence="3"/>
<protein>
    <recommendedName>
        <fullName evidence="5">Cathepsin propeptide inhibitor domain-containing protein</fullName>
    </recommendedName>
</protein>
<evidence type="ECO:0000256" key="1">
    <source>
        <dbReference type="SAM" id="MobiDB-lite"/>
    </source>
</evidence>
<dbReference type="AlphaFoldDB" id="A0A3P3YP59"/>